<dbReference type="AlphaFoldDB" id="A0A6P8GKH0"/>
<dbReference type="GO" id="GO:0003777">
    <property type="term" value="F:microtubule motor activity"/>
    <property type="evidence" value="ECO:0007669"/>
    <property type="project" value="InterPro"/>
</dbReference>
<dbReference type="GO" id="GO:0005524">
    <property type="term" value="F:ATP binding"/>
    <property type="evidence" value="ECO:0007669"/>
    <property type="project" value="UniProtKB-UniRule"/>
</dbReference>
<dbReference type="KEGG" id="char:105889282"/>
<evidence type="ECO:0000256" key="10">
    <source>
        <dbReference type="ARBA" id="ARBA00023175"/>
    </source>
</evidence>
<evidence type="ECO:0000256" key="7">
    <source>
        <dbReference type="ARBA" id="ARBA00022846"/>
    </source>
</evidence>
<comment type="subcellular location">
    <subcellularLocation>
        <location evidence="1">Cytoplasm</location>
        <location evidence="1">Cytoskeleton</location>
        <location evidence="1">Flagellum axoneme</location>
    </subcellularLocation>
</comment>
<keyword evidence="2" id="KW-0963">Cytoplasm</keyword>
<evidence type="ECO:0000259" key="19">
    <source>
        <dbReference type="PROSITE" id="PS50067"/>
    </source>
</evidence>
<dbReference type="InterPro" id="IPR001752">
    <property type="entry name" value="Kinesin_motor_dom"/>
</dbReference>
<keyword evidence="7" id="KW-0282">Flagellum</keyword>
<keyword evidence="11" id="KW-0206">Cytoskeleton</keyword>
<evidence type="ECO:0000256" key="6">
    <source>
        <dbReference type="ARBA" id="ARBA00022840"/>
    </source>
</evidence>
<feature type="compositionally biased region" description="Low complexity" evidence="18">
    <location>
        <begin position="534"/>
        <end position="551"/>
    </location>
</feature>
<dbReference type="SUPFAM" id="SSF52540">
    <property type="entry name" value="P-loop containing nucleoside triphosphate hydrolases"/>
    <property type="match status" value="1"/>
</dbReference>
<proteinExistence type="inferred from homology"/>
<evidence type="ECO:0000256" key="14">
    <source>
        <dbReference type="ARBA" id="ARBA00063408"/>
    </source>
</evidence>
<protein>
    <recommendedName>
        <fullName evidence="16">Kinesin-like protein</fullName>
    </recommendedName>
</protein>
<gene>
    <name evidence="21" type="primary">kif9</name>
</gene>
<evidence type="ECO:0000256" key="9">
    <source>
        <dbReference type="ARBA" id="ARBA00023069"/>
    </source>
</evidence>
<comment type="function">
    <text evidence="13">Essential for normal male fertility and for progressive motility of spermatozoa.</text>
</comment>
<reference evidence="21" key="1">
    <citation type="submission" date="2025-08" db="UniProtKB">
        <authorList>
            <consortium name="RefSeq"/>
        </authorList>
    </citation>
    <scope>IDENTIFICATION</scope>
</reference>
<feature type="compositionally biased region" description="Basic and acidic residues" evidence="18">
    <location>
        <begin position="557"/>
        <end position="568"/>
    </location>
</feature>
<organism evidence="20 21">
    <name type="scientific">Clupea harengus</name>
    <name type="common">Atlantic herring</name>
    <dbReference type="NCBI Taxonomy" id="7950"/>
    <lineage>
        <taxon>Eukaryota</taxon>
        <taxon>Metazoa</taxon>
        <taxon>Chordata</taxon>
        <taxon>Craniata</taxon>
        <taxon>Vertebrata</taxon>
        <taxon>Euteleostomi</taxon>
        <taxon>Actinopterygii</taxon>
        <taxon>Neopterygii</taxon>
        <taxon>Teleostei</taxon>
        <taxon>Clupei</taxon>
        <taxon>Clupeiformes</taxon>
        <taxon>Clupeoidei</taxon>
        <taxon>Clupeidae</taxon>
        <taxon>Clupea</taxon>
    </lineage>
</organism>
<evidence type="ECO:0000256" key="17">
    <source>
        <dbReference type="SAM" id="Coils"/>
    </source>
</evidence>
<dbReference type="Gene3D" id="3.40.850.10">
    <property type="entry name" value="Kinesin motor domain"/>
    <property type="match status" value="1"/>
</dbReference>
<feature type="region of interest" description="Disordered" evidence="18">
    <location>
        <begin position="438"/>
        <end position="466"/>
    </location>
</feature>
<dbReference type="PANTHER" id="PTHR47968">
    <property type="entry name" value="CENTROMERE PROTEIN E"/>
    <property type="match status" value="1"/>
</dbReference>
<dbReference type="GeneID" id="105889282"/>
<feature type="compositionally biased region" description="Polar residues" evidence="18">
    <location>
        <begin position="762"/>
        <end position="775"/>
    </location>
</feature>
<sequence>MADNGSEVRVFVRIRPTARFAQELIEYLPDGETINIRQRRDSKRDVVNNQLSSRSFRMSGVLHDVSQEDVYNTVAHNVVLGALEGYNGTIMCFGQTGAGKTYTMTGATESYRQRGLIPRAIQQVFSEVENRYSYSFTIHLSYLEIYNETLLDLLSSVRGTRAEPGGLAVVEEARGGVSVKGLSLHPVHNEDEALNLLFEGEMNRVIGSHAMNKNSSRSHCILTIYMESHSRTLSDARYITAKLNLVDLAGSERLGKTGSEGKEQKEAMSINRSLSFLEQTILALADRRREHVPFRQSKLTHSLRDSLGGNCNTILVANIYGEAAHIEETLTTLRFASRMKCIKTEPAVNEHIDPVVQMKKLQKEVQQLKQDLAIQNNMSNRISASYETLSESQVGEIQEQVQRFMEGSLEEISIVNNRQVKEVFKQFKLSVQQQEQKMREELSQNNSLAEKPESIPGSIVGKSRGPMGTVGEVEGRGFGVGVATLSQRHIDAQNPGKNKTKKAKENQGGPVKQTDGAHRMNSAQAARENMNAPSQDQQALASSQLSSRAQSVMESPPPKEEAFEDFKEEQGSELNRILRENKAVLLERRAHVQELTSSVNATKRKIDQATATLRQSQELRDSQGQFVGLDGNPVLDEAEVTLVLKLGDLKAQYRQDYQDLSGTRAEVSYCQHLVDQCRIRLLTEFESWYSESFLLPEEVQEVLRAGGTIRPGLVPVEKALALEEDEKERFERMRYKLLGESPSAISFYKAHIRTVKRRSSNRSHAGSSRRNSTPANPVKLPSILPVT</sequence>
<keyword evidence="3" id="KW-0597">Phosphoprotein</keyword>
<evidence type="ECO:0000256" key="13">
    <source>
        <dbReference type="ARBA" id="ARBA00059553"/>
    </source>
</evidence>
<dbReference type="OrthoDB" id="3176171at2759"/>
<keyword evidence="5 15" id="KW-0547">Nucleotide-binding</keyword>
<dbReference type="PRINTS" id="PR00380">
    <property type="entry name" value="KINESINHEAVY"/>
</dbReference>
<keyword evidence="9" id="KW-0969">Cilium</keyword>
<keyword evidence="10 15" id="KW-0505">Motor protein</keyword>
<name>A0A6P8GKH0_CLUHA</name>
<dbReference type="InterPro" id="IPR027640">
    <property type="entry name" value="Kinesin-like_fam"/>
</dbReference>
<dbReference type="InterPro" id="IPR036961">
    <property type="entry name" value="Kinesin_motor_dom_sf"/>
</dbReference>
<keyword evidence="12" id="KW-0966">Cell projection</keyword>
<dbReference type="GO" id="GO:0008017">
    <property type="term" value="F:microtubule binding"/>
    <property type="evidence" value="ECO:0007669"/>
    <property type="project" value="InterPro"/>
</dbReference>
<dbReference type="SMART" id="SM00129">
    <property type="entry name" value="KISc"/>
    <property type="match status" value="1"/>
</dbReference>
<dbReference type="PROSITE" id="PS00411">
    <property type="entry name" value="KINESIN_MOTOR_1"/>
    <property type="match status" value="1"/>
</dbReference>
<dbReference type="RefSeq" id="XP_031439493.1">
    <property type="nucleotide sequence ID" value="XM_031583633.2"/>
</dbReference>
<dbReference type="PANTHER" id="PTHR47968:SF62">
    <property type="entry name" value="KINESIN FAMILY MEMBER 5A"/>
    <property type="match status" value="1"/>
</dbReference>
<comment type="subunit">
    <text evidence="14">Interacts with HYDIN.</text>
</comment>
<keyword evidence="6 15" id="KW-0067">ATP-binding</keyword>
<evidence type="ECO:0000256" key="3">
    <source>
        <dbReference type="ARBA" id="ARBA00022553"/>
    </source>
</evidence>
<evidence type="ECO:0000256" key="15">
    <source>
        <dbReference type="PROSITE-ProRule" id="PRU00283"/>
    </source>
</evidence>
<feature type="domain" description="Kinesin motor" evidence="19">
    <location>
        <begin position="7"/>
        <end position="342"/>
    </location>
</feature>
<evidence type="ECO:0000256" key="12">
    <source>
        <dbReference type="ARBA" id="ARBA00023273"/>
    </source>
</evidence>
<keyword evidence="4 16" id="KW-0493">Microtubule</keyword>
<evidence type="ECO:0000256" key="18">
    <source>
        <dbReference type="SAM" id="MobiDB-lite"/>
    </source>
</evidence>
<dbReference type="GO" id="GO:0005874">
    <property type="term" value="C:microtubule"/>
    <property type="evidence" value="ECO:0007669"/>
    <property type="project" value="UniProtKB-KW"/>
</dbReference>
<dbReference type="FunFam" id="3.40.850.10:FF:000040">
    <property type="entry name" value="Kinesin-like protein"/>
    <property type="match status" value="1"/>
</dbReference>
<keyword evidence="20" id="KW-1185">Reference proteome</keyword>
<dbReference type="Pfam" id="PF23735">
    <property type="entry name" value="KIF9"/>
    <property type="match status" value="1"/>
</dbReference>
<dbReference type="InterPro" id="IPR019821">
    <property type="entry name" value="Kinesin_motor_CS"/>
</dbReference>
<feature type="region of interest" description="Disordered" evidence="18">
    <location>
        <begin position="488"/>
        <end position="568"/>
    </location>
</feature>
<dbReference type="InterPro" id="IPR056524">
    <property type="entry name" value="KIF6/9_C"/>
</dbReference>
<evidence type="ECO:0000256" key="11">
    <source>
        <dbReference type="ARBA" id="ARBA00023212"/>
    </source>
</evidence>
<dbReference type="Pfam" id="PF00225">
    <property type="entry name" value="Kinesin"/>
    <property type="match status" value="1"/>
</dbReference>
<comment type="similarity">
    <text evidence="15 16">Belongs to the TRAFAC class myosin-kinesin ATPase superfamily. Kinesin family.</text>
</comment>
<evidence type="ECO:0000256" key="1">
    <source>
        <dbReference type="ARBA" id="ARBA00004611"/>
    </source>
</evidence>
<evidence type="ECO:0000256" key="4">
    <source>
        <dbReference type="ARBA" id="ARBA00022701"/>
    </source>
</evidence>
<evidence type="ECO:0000313" key="20">
    <source>
        <dbReference type="Proteomes" id="UP000515152"/>
    </source>
</evidence>
<dbReference type="InterPro" id="IPR027417">
    <property type="entry name" value="P-loop_NTPase"/>
</dbReference>
<evidence type="ECO:0000256" key="2">
    <source>
        <dbReference type="ARBA" id="ARBA00022490"/>
    </source>
</evidence>
<dbReference type="CTD" id="64147"/>
<dbReference type="GO" id="GO:0007018">
    <property type="term" value="P:microtubule-based movement"/>
    <property type="evidence" value="ECO:0007669"/>
    <property type="project" value="InterPro"/>
</dbReference>
<dbReference type="Proteomes" id="UP000515152">
    <property type="component" value="Chromosome 17"/>
</dbReference>
<dbReference type="PROSITE" id="PS50067">
    <property type="entry name" value="KINESIN_MOTOR_2"/>
    <property type="match status" value="1"/>
</dbReference>
<keyword evidence="8 17" id="KW-0175">Coiled coil</keyword>
<accession>A0A6P8GKH0</accession>
<evidence type="ECO:0000313" key="21">
    <source>
        <dbReference type="RefSeq" id="XP_031439493.1"/>
    </source>
</evidence>
<evidence type="ECO:0000256" key="8">
    <source>
        <dbReference type="ARBA" id="ARBA00023054"/>
    </source>
</evidence>
<feature type="binding site" evidence="15">
    <location>
        <begin position="94"/>
        <end position="101"/>
    </location>
    <ligand>
        <name>ATP</name>
        <dbReference type="ChEBI" id="CHEBI:30616"/>
    </ligand>
</feature>
<feature type="coiled-coil region" evidence="17">
    <location>
        <begin position="592"/>
        <end position="619"/>
    </location>
</feature>
<feature type="region of interest" description="Disordered" evidence="18">
    <location>
        <begin position="756"/>
        <end position="787"/>
    </location>
</feature>
<evidence type="ECO:0000256" key="5">
    <source>
        <dbReference type="ARBA" id="ARBA00022741"/>
    </source>
</evidence>
<evidence type="ECO:0000256" key="16">
    <source>
        <dbReference type="RuleBase" id="RU000394"/>
    </source>
</evidence>